<organism evidence="1 2">
    <name type="scientific">Pseudomonas asplenii</name>
    <dbReference type="NCBI Taxonomy" id="53407"/>
    <lineage>
        <taxon>Bacteria</taxon>
        <taxon>Pseudomonadati</taxon>
        <taxon>Pseudomonadota</taxon>
        <taxon>Gammaproteobacteria</taxon>
        <taxon>Pseudomonadales</taxon>
        <taxon>Pseudomonadaceae</taxon>
        <taxon>Pseudomonas</taxon>
    </lineage>
</organism>
<protein>
    <submittedName>
        <fullName evidence="1">Transcriptional regulator, AlpA family</fullName>
    </submittedName>
</protein>
<dbReference type="PANTHER" id="PTHR36154:SF1">
    <property type="entry name" value="DNA-BINDING TRANSCRIPTIONAL ACTIVATOR ALPA"/>
    <property type="match status" value="1"/>
</dbReference>
<dbReference type="STRING" id="50340.PF66_01729"/>
<comment type="caution">
    <text evidence="1">The sequence shown here is derived from an EMBL/GenBank/DDBJ whole genome shotgun (WGS) entry which is preliminary data.</text>
</comment>
<dbReference type="Gene3D" id="1.10.238.160">
    <property type="match status" value="1"/>
</dbReference>
<evidence type="ECO:0000313" key="2">
    <source>
        <dbReference type="Proteomes" id="UP000037931"/>
    </source>
</evidence>
<reference evidence="1 2" key="1">
    <citation type="journal article" date="2015" name="PLoS ONE">
        <title>Rice-Infecting Pseudomonas Genomes Are Highly Accessorized and Harbor Multiple Putative Virulence Mechanisms to Cause Sheath Brown Rot.</title>
        <authorList>
            <person name="Quibod I.L."/>
            <person name="Grande G."/>
            <person name="Oreiro E.G."/>
            <person name="Borja F.N."/>
            <person name="Dossa G.S."/>
            <person name="Mauleon R."/>
            <person name="Cruz C.V."/>
            <person name="Oliva R."/>
        </authorList>
    </citation>
    <scope>NUCLEOTIDE SEQUENCE [LARGE SCALE GENOMIC DNA]</scope>
    <source>
        <strain evidence="1 2">IRRI 6609</strain>
    </source>
</reference>
<dbReference type="RefSeq" id="WP_054062437.1">
    <property type="nucleotide sequence ID" value="NZ_JSYZ01000005.1"/>
</dbReference>
<dbReference type="InterPro" id="IPR010260">
    <property type="entry name" value="AlpA"/>
</dbReference>
<dbReference type="AlphaFoldDB" id="A0A0N0E4U7"/>
<accession>A0A0N0E4U7</accession>
<keyword evidence="2" id="KW-1185">Reference proteome</keyword>
<dbReference type="OrthoDB" id="8455288at2"/>
<dbReference type="PATRIC" id="fig|50340.43.peg.4986"/>
<dbReference type="PANTHER" id="PTHR36154">
    <property type="entry name" value="DNA-BINDING TRANSCRIPTIONAL ACTIVATOR ALPA"/>
    <property type="match status" value="1"/>
</dbReference>
<dbReference type="Proteomes" id="UP000037931">
    <property type="component" value="Unassembled WGS sequence"/>
</dbReference>
<dbReference type="InterPro" id="IPR052931">
    <property type="entry name" value="Prophage_regulatory_activator"/>
</dbReference>
<sequence>MTASLDAPATPLLEHRVLRRDEVEQKTGLKRAHIYAMMRADQFPKSFPLGKRAVGWDLLEIEQWLADRRALRD</sequence>
<dbReference type="Pfam" id="PF05930">
    <property type="entry name" value="Phage_AlpA"/>
    <property type="match status" value="1"/>
</dbReference>
<dbReference type="EMBL" id="JSYZ01000005">
    <property type="protein sequence ID" value="KPA91706.1"/>
    <property type="molecule type" value="Genomic_DNA"/>
</dbReference>
<gene>
    <name evidence="1" type="ORF">PF66_01729</name>
</gene>
<name>A0A0N0E4U7_9PSED</name>
<proteinExistence type="predicted"/>
<evidence type="ECO:0000313" key="1">
    <source>
        <dbReference type="EMBL" id="KPA91706.1"/>
    </source>
</evidence>